<dbReference type="GO" id="GO:0046685">
    <property type="term" value="P:response to arsenic-containing substance"/>
    <property type="evidence" value="ECO:0007669"/>
    <property type="project" value="UniProtKB-KW"/>
</dbReference>
<dbReference type="SMART" id="SM00226">
    <property type="entry name" value="LMWPc"/>
    <property type="match status" value="1"/>
</dbReference>
<evidence type="ECO:0000256" key="1">
    <source>
        <dbReference type="ARBA" id="ARBA00022849"/>
    </source>
</evidence>
<protein>
    <submittedName>
        <fullName evidence="3">Arsenate reductase ArsC</fullName>
    </submittedName>
</protein>
<dbReference type="Gene3D" id="3.40.50.2300">
    <property type="match status" value="1"/>
</dbReference>
<evidence type="ECO:0000313" key="3">
    <source>
        <dbReference type="EMBL" id="PCE39587.1"/>
    </source>
</evidence>
<name>A0A2A4FN43_9SPHN</name>
<sequence>MTDRVFNVLFLCTGNSARSILAESALNKLGEGRFRGYSAGSFPKGAVNPDALRLLERIGYPTEGLHSKSWEEFSVPDAPVMDFVFTVCDDAAGETCPVWPGHPMTAHWGIEDPSHVEGNDIERERAFVTALRYLENRIKLFMALPFDQLDV</sequence>
<dbReference type="PANTHER" id="PTHR43428:SF1">
    <property type="entry name" value="ARSENATE REDUCTASE"/>
    <property type="match status" value="1"/>
</dbReference>
<gene>
    <name evidence="3" type="ORF">COO09_24765</name>
</gene>
<keyword evidence="1" id="KW-0059">Arsenical resistance</keyword>
<proteinExistence type="predicted"/>
<dbReference type="SUPFAM" id="SSF52788">
    <property type="entry name" value="Phosphotyrosine protein phosphatases I"/>
    <property type="match status" value="1"/>
</dbReference>
<evidence type="ECO:0000259" key="2">
    <source>
        <dbReference type="SMART" id="SM00226"/>
    </source>
</evidence>
<accession>A0A2A4FN43</accession>
<dbReference type="CDD" id="cd16345">
    <property type="entry name" value="LMWP_ArsC"/>
    <property type="match status" value="1"/>
</dbReference>
<dbReference type="InterPro" id="IPR023485">
    <property type="entry name" value="Ptyr_pPase"/>
</dbReference>
<keyword evidence="4" id="KW-1185">Reference proteome</keyword>
<dbReference type="RefSeq" id="WP_066970294.1">
    <property type="nucleotide sequence ID" value="NZ_NWUF01000062.1"/>
</dbReference>
<dbReference type="Proteomes" id="UP000218934">
    <property type="component" value="Unassembled WGS sequence"/>
</dbReference>
<reference evidence="3 4" key="1">
    <citation type="submission" date="2017-09" db="EMBL/GenBank/DDBJ databases">
        <title>The Catabolism of 3,6-Dichlorosalicylic acid is Initiated by the Cytochrome P450 Monooxygenase DsmABC in Rhizorhabdus dicambivorans Ndbn-20.</title>
        <authorList>
            <person name="Na L."/>
        </authorList>
    </citation>
    <scope>NUCLEOTIDE SEQUENCE [LARGE SCALE GENOMIC DNA]</scope>
    <source>
        <strain evidence="3 4">Ndbn-20m</strain>
    </source>
</reference>
<comment type="caution">
    <text evidence="3">The sequence shown here is derived from an EMBL/GenBank/DDBJ whole genome shotgun (WGS) entry which is preliminary data.</text>
</comment>
<dbReference type="InterPro" id="IPR036196">
    <property type="entry name" value="Ptyr_pPase_sf"/>
</dbReference>
<feature type="non-terminal residue" evidence="3">
    <location>
        <position position="151"/>
    </location>
</feature>
<feature type="domain" description="Phosphotyrosine protein phosphatase I" evidence="2">
    <location>
        <begin position="6"/>
        <end position="144"/>
    </location>
</feature>
<organism evidence="3 4">
    <name type="scientific">Rhizorhabdus dicambivorans</name>
    <dbReference type="NCBI Taxonomy" id="1850238"/>
    <lineage>
        <taxon>Bacteria</taxon>
        <taxon>Pseudomonadati</taxon>
        <taxon>Pseudomonadota</taxon>
        <taxon>Alphaproteobacteria</taxon>
        <taxon>Sphingomonadales</taxon>
        <taxon>Sphingomonadaceae</taxon>
        <taxon>Rhizorhabdus</taxon>
    </lineage>
</organism>
<evidence type="ECO:0000313" key="4">
    <source>
        <dbReference type="Proteomes" id="UP000218934"/>
    </source>
</evidence>
<dbReference type="Pfam" id="PF01451">
    <property type="entry name" value="LMWPc"/>
    <property type="match status" value="1"/>
</dbReference>
<dbReference type="PANTHER" id="PTHR43428">
    <property type="entry name" value="ARSENATE REDUCTASE"/>
    <property type="match status" value="1"/>
</dbReference>
<dbReference type="EMBL" id="NWUF01000062">
    <property type="protein sequence ID" value="PCE39587.1"/>
    <property type="molecule type" value="Genomic_DNA"/>
</dbReference>
<dbReference type="AlphaFoldDB" id="A0A2A4FN43"/>